<dbReference type="PROSITE" id="PS51318">
    <property type="entry name" value="TAT"/>
    <property type="match status" value="1"/>
</dbReference>
<sequence>MSGAKGKNLTNFVEILRLRPQNDDYFNIINAIIMAEEEKLSRREFLKTGLAGGAFFAEIFSSKRALAELEKLLPAREFFNETFAQGLDRLRTAVFEEKQERFFAYVKKNKTEGWLNIEGVMMEDMGQSIDLLPLLEDAKIEMMHFVHTHPILMAEKKKLLPPETIQEAKRDKKTKFPFLPSSADILTLLRQKIFMKEQGMRYQLKHSVLDPAGIWEYDVDPSHPKMEEITKSLQYEKKRGKTDEELLIALPHETMEFVLDLQLKDKQEKFYSNSAGVTEHELKALQEWAKKEWGIILTFTPY</sequence>
<evidence type="ECO:0000313" key="2">
    <source>
        <dbReference type="Proteomes" id="UP000177171"/>
    </source>
</evidence>
<name>A0A1G2LNJ3_9BACT</name>
<organism evidence="1 2">
    <name type="scientific">Candidatus Sungbacteria bacterium RIFCSPLOWO2_12_FULL_41_11</name>
    <dbReference type="NCBI Taxonomy" id="1802286"/>
    <lineage>
        <taxon>Bacteria</taxon>
        <taxon>Candidatus Sungiibacteriota</taxon>
    </lineage>
</organism>
<dbReference type="AlphaFoldDB" id="A0A1G2LNJ3"/>
<reference evidence="1 2" key="1">
    <citation type="journal article" date="2016" name="Nat. Commun.">
        <title>Thousands of microbial genomes shed light on interconnected biogeochemical processes in an aquifer system.</title>
        <authorList>
            <person name="Anantharaman K."/>
            <person name="Brown C.T."/>
            <person name="Hug L.A."/>
            <person name="Sharon I."/>
            <person name="Castelle C.J."/>
            <person name="Probst A.J."/>
            <person name="Thomas B.C."/>
            <person name="Singh A."/>
            <person name="Wilkins M.J."/>
            <person name="Karaoz U."/>
            <person name="Brodie E.L."/>
            <person name="Williams K.H."/>
            <person name="Hubbard S.S."/>
            <person name="Banfield J.F."/>
        </authorList>
    </citation>
    <scope>NUCLEOTIDE SEQUENCE [LARGE SCALE GENOMIC DNA]</scope>
</reference>
<comment type="caution">
    <text evidence="1">The sequence shown here is derived from an EMBL/GenBank/DDBJ whole genome shotgun (WGS) entry which is preliminary data.</text>
</comment>
<dbReference type="InterPro" id="IPR006311">
    <property type="entry name" value="TAT_signal"/>
</dbReference>
<accession>A0A1G2LNJ3</accession>
<dbReference type="EMBL" id="MHQY01000033">
    <property type="protein sequence ID" value="OHA13188.1"/>
    <property type="molecule type" value="Genomic_DNA"/>
</dbReference>
<evidence type="ECO:0000313" key="1">
    <source>
        <dbReference type="EMBL" id="OHA13188.1"/>
    </source>
</evidence>
<dbReference type="Proteomes" id="UP000177171">
    <property type="component" value="Unassembled WGS sequence"/>
</dbReference>
<proteinExistence type="predicted"/>
<gene>
    <name evidence="1" type="ORF">A3G49_02380</name>
</gene>
<protein>
    <submittedName>
        <fullName evidence="1">Uncharacterized protein</fullName>
    </submittedName>
</protein>